<evidence type="ECO:0008006" key="3">
    <source>
        <dbReference type="Google" id="ProtNLM"/>
    </source>
</evidence>
<sequence length="67" mass="6443">MRKLTQISAIVALFGLAACGDTLGEQALIGAAAGAGTAAAVDGDIATGAIVGAGGNVAYCQSYPERC</sequence>
<reference evidence="1 2" key="1">
    <citation type="submission" date="2016-10" db="EMBL/GenBank/DDBJ databases">
        <authorList>
            <person name="de Groot N.N."/>
        </authorList>
    </citation>
    <scope>NUCLEOTIDE SEQUENCE [LARGE SCALE GENOMIC DNA]</scope>
    <source>
        <strain evidence="1 2">DSM 26915</strain>
    </source>
</reference>
<name>A0A1H5VRU7_9RHOB</name>
<organism evidence="1 2">
    <name type="scientific">Thalassococcus halodurans</name>
    <dbReference type="NCBI Taxonomy" id="373675"/>
    <lineage>
        <taxon>Bacteria</taxon>
        <taxon>Pseudomonadati</taxon>
        <taxon>Pseudomonadota</taxon>
        <taxon>Alphaproteobacteria</taxon>
        <taxon>Rhodobacterales</taxon>
        <taxon>Roseobacteraceae</taxon>
        <taxon>Thalassococcus</taxon>
    </lineage>
</organism>
<gene>
    <name evidence="1" type="ORF">SAMN04488045_1132</name>
</gene>
<dbReference type="PROSITE" id="PS51257">
    <property type="entry name" value="PROKAR_LIPOPROTEIN"/>
    <property type="match status" value="1"/>
</dbReference>
<dbReference type="RefSeq" id="WP_103909515.1">
    <property type="nucleotide sequence ID" value="NZ_FNUZ01000002.1"/>
</dbReference>
<dbReference type="AlphaFoldDB" id="A0A1H5VRU7"/>
<dbReference type="EMBL" id="FNUZ01000002">
    <property type="protein sequence ID" value="SEF89247.1"/>
    <property type="molecule type" value="Genomic_DNA"/>
</dbReference>
<dbReference type="Proteomes" id="UP000236752">
    <property type="component" value="Unassembled WGS sequence"/>
</dbReference>
<evidence type="ECO:0000313" key="2">
    <source>
        <dbReference type="Proteomes" id="UP000236752"/>
    </source>
</evidence>
<evidence type="ECO:0000313" key="1">
    <source>
        <dbReference type="EMBL" id="SEF89247.1"/>
    </source>
</evidence>
<accession>A0A1H5VRU7</accession>
<proteinExistence type="predicted"/>
<protein>
    <recommendedName>
        <fullName evidence="3">Lipoprotein</fullName>
    </recommendedName>
</protein>
<keyword evidence="2" id="KW-1185">Reference proteome</keyword>